<gene>
    <name evidence="2" type="ORF">QLX08_010563</name>
</gene>
<dbReference type="AlphaFoldDB" id="A0AAW0ZBG9"/>
<dbReference type="Proteomes" id="UP001432146">
    <property type="component" value="Unassembled WGS sequence"/>
</dbReference>
<dbReference type="InterPro" id="IPR029526">
    <property type="entry name" value="PGBD"/>
</dbReference>
<protein>
    <recommendedName>
        <fullName evidence="1">PiggyBac transposable element-derived protein domain-containing protein</fullName>
    </recommendedName>
</protein>
<name>A0AAW0ZBG9_9HYME</name>
<reference evidence="2 3" key="1">
    <citation type="submission" date="2024-05" db="EMBL/GenBank/DDBJ databases">
        <title>The nuclear and mitochondrial genome assemblies of Tetragonisca angustula (Apidae: Meliponini), a tiny yet remarkable pollinator in the Neotropics.</title>
        <authorList>
            <person name="Ferrari R."/>
            <person name="Ricardo P.C."/>
            <person name="Dias F.C."/>
            <person name="Araujo N.S."/>
            <person name="Soares D.O."/>
            <person name="Zhou Q.-S."/>
            <person name="Zhu C.-D."/>
            <person name="Coutinho L."/>
            <person name="Airas M.C."/>
            <person name="Batista T.M."/>
        </authorList>
    </citation>
    <scope>NUCLEOTIDE SEQUENCE [LARGE SCALE GENOMIC DNA]</scope>
    <source>
        <strain evidence="2">ASF017062</strain>
        <tissue evidence="2">Abdomen</tissue>
    </source>
</reference>
<comment type="caution">
    <text evidence="2">The sequence shown here is derived from an EMBL/GenBank/DDBJ whole genome shotgun (WGS) entry which is preliminary data.</text>
</comment>
<dbReference type="Pfam" id="PF13843">
    <property type="entry name" value="DDE_Tnp_1_7"/>
    <property type="match status" value="1"/>
</dbReference>
<feature type="domain" description="PiggyBac transposable element-derived protein" evidence="1">
    <location>
        <begin position="102"/>
        <end position="192"/>
    </location>
</feature>
<evidence type="ECO:0000313" key="2">
    <source>
        <dbReference type="EMBL" id="KAK9294990.1"/>
    </source>
</evidence>
<proteinExistence type="predicted"/>
<dbReference type="PANTHER" id="PTHR46599">
    <property type="entry name" value="PIGGYBAC TRANSPOSABLE ELEMENT-DERIVED PROTEIN 4"/>
    <property type="match status" value="1"/>
</dbReference>
<dbReference type="PANTHER" id="PTHR46599:SF3">
    <property type="entry name" value="PIGGYBAC TRANSPOSABLE ELEMENT-DERIVED PROTEIN 4"/>
    <property type="match status" value="1"/>
</dbReference>
<dbReference type="EMBL" id="JAWNGG020000293">
    <property type="protein sequence ID" value="KAK9294990.1"/>
    <property type="molecule type" value="Genomic_DNA"/>
</dbReference>
<organism evidence="2 3">
    <name type="scientific">Tetragonisca angustula</name>
    <dbReference type="NCBI Taxonomy" id="166442"/>
    <lineage>
        <taxon>Eukaryota</taxon>
        <taxon>Metazoa</taxon>
        <taxon>Ecdysozoa</taxon>
        <taxon>Arthropoda</taxon>
        <taxon>Hexapoda</taxon>
        <taxon>Insecta</taxon>
        <taxon>Pterygota</taxon>
        <taxon>Neoptera</taxon>
        <taxon>Endopterygota</taxon>
        <taxon>Hymenoptera</taxon>
        <taxon>Apocrita</taxon>
        <taxon>Aculeata</taxon>
        <taxon>Apoidea</taxon>
        <taxon>Anthophila</taxon>
        <taxon>Apidae</taxon>
        <taxon>Tetragonisca</taxon>
    </lineage>
</organism>
<sequence>MANEREDTITRDNCADSLSDVPLEFLDCEEMGEITFSEKQGKVESSDDSEIRRRRIQRTLPLPSDTEESAESGQILIYRGTIINSKGLLFPRDEQYVENVVELFIGHDLFEFISAETNRYYNQNSKRRKPDKKSTEFFDVTAVELRKWFGLVILMGIIKKSRLDDYWSTNPLLETPIFGKTMSRNKFRQILSFFG</sequence>
<accession>A0AAW0ZBG9</accession>
<evidence type="ECO:0000313" key="3">
    <source>
        <dbReference type="Proteomes" id="UP001432146"/>
    </source>
</evidence>
<evidence type="ECO:0000259" key="1">
    <source>
        <dbReference type="Pfam" id="PF13843"/>
    </source>
</evidence>
<keyword evidence="3" id="KW-1185">Reference proteome</keyword>